<dbReference type="InterPro" id="IPR011990">
    <property type="entry name" value="TPR-like_helical_dom_sf"/>
</dbReference>
<feature type="repeat" description="PPR" evidence="2">
    <location>
        <begin position="208"/>
        <end position="242"/>
    </location>
</feature>
<dbReference type="EMBL" id="JABTTQ020000700">
    <property type="protein sequence ID" value="KAK6138583.1"/>
    <property type="molecule type" value="Genomic_DNA"/>
</dbReference>
<name>A0ABR0VTH9_REHGL</name>
<keyword evidence="4" id="KW-1185">Reference proteome</keyword>
<sequence>MVDCLLATLKEFASRGHLSKAFRTFSIIQDHALASGSGDFVADSLSSLLLSCTKLKLFAEGKQLHAQVITWGLHKNHLLVPKLVSYYTTFDSPDDAHFVAVDSNILHPLPWNILISSYVYKGRFEEAIFVYKQMCQKKIKPDHFTYPSVLKACAEQSNLDFGREVHKSINASSLKWDLFVQNALISMYGKCGDLETARNIFNKMPVRDEVSWNSVISGYASRGMWDEAFELFESMRAAGVEANIIIWNTIAGGCLRTNNFEGALELISQIRVGGSHLDPVAVIIGLNACSHIRALKLGKEIHALAIRNSSIDYDNVKNALITLYSRCGDLTHAYTVFRLVETKNRITWNSIISGFAQLDRSEEATFLFRELLLTGIEPNYVTLAGILPLCARVANLRHGKEFHCYIAKREQFKGYLLLWNALIDMYARSGRVLVARRLFDLLDNRDTVTYTSIIAGYGIQGYGIVAVELFEEMIRSHLKPDHVAMVAILSACSHSGLVAQGESFFAKMLSFYGVTPKLEHFACMVDLYGRAGFLKKAKEIILRMPYKPTSEMWATLIGACRIHGNTEIGEWAAEQLLEMKPQNSGYYVLIANMYAAAGCWSKLAKVRTYMRDLGVRKDPGCASVDIGDGFSPFLVEDTSNSQSDEIFVLLGGLTKQMKDIDYVARENPDSEEETFLDCCYSTCY</sequence>
<reference evidence="3 4" key="1">
    <citation type="journal article" date="2021" name="Comput. Struct. Biotechnol. J.">
        <title>De novo genome assembly of the potent medicinal plant Rehmannia glutinosa using nanopore technology.</title>
        <authorList>
            <person name="Ma L."/>
            <person name="Dong C."/>
            <person name="Song C."/>
            <person name="Wang X."/>
            <person name="Zheng X."/>
            <person name="Niu Y."/>
            <person name="Chen S."/>
            <person name="Feng W."/>
        </authorList>
    </citation>
    <scope>NUCLEOTIDE SEQUENCE [LARGE SCALE GENOMIC DNA]</scope>
    <source>
        <strain evidence="3">DH-2019</strain>
    </source>
</reference>
<dbReference type="SUPFAM" id="SSF48452">
    <property type="entry name" value="TPR-like"/>
    <property type="match status" value="1"/>
</dbReference>
<accession>A0ABR0VTH9</accession>
<dbReference type="Pfam" id="PF13041">
    <property type="entry name" value="PPR_2"/>
    <property type="match status" value="2"/>
</dbReference>
<feature type="repeat" description="PPR" evidence="2">
    <location>
        <begin position="107"/>
        <end position="141"/>
    </location>
</feature>
<organism evidence="3 4">
    <name type="scientific">Rehmannia glutinosa</name>
    <name type="common">Chinese foxglove</name>
    <dbReference type="NCBI Taxonomy" id="99300"/>
    <lineage>
        <taxon>Eukaryota</taxon>
        <taxon>Viridiplantae</taxon>
        <taxon>Streptophyta</taxon>
        <taxon>Embryophyta</taxon>
        <taxon>Tracheophyta</taxon>
        <taxon>Spermatophyta</taxon>
        <taxon>Magnoliopsida</taxon>
        <taxon>eudicotyledons</taxon>
        <taxon>Gunneridae</taxon>
        <taxon>Pentapetalae</taxon>
        <taxon>asterids</taxon>
        <taxon>lamiids</taxon>
        <taxon>Lamiales</taxon>
        <taxon>Orobanchaceae</taxon>
        <taxon>Rehmannieae</taxon>
        <taxon>Rehmannia</taxon>
    </lineage>
</organism>
<dbReference type="InterPro" id="IPR002885">
    <property type="entry name" value="PPR_rpt"/>
</dbReference>
<evidence type="ECO:0000256" key="1">
    <source>
        <dbReference type="ARBA" id="ARBA00022737"/>
    </source>
</evidence>
<evidence type="ECO:0000256" key="2">
    <source>
        <dbReference type="PROSITE-ProRule" id="PRU00708"/>
    </source>
</evidence>
<dbReference type="InterPro" id="IPR046848">
    <property type="entry name" value="E_motif"/>
</dbReference>
<dbReference type="Gene3D" id="1.25.40.10">
    <property type="entry name" value="Tetratricopeptide repeat domain"/>
    <property type="match status" value="3"/>
</dbReference>
<evidence type="ECO:0000313" key="3">
    <source>
        <dbReference type="EMBL" id="KAK6138583.1"/>
    </source>
</evidence>
<dbReference type="PANTHER" id="PTHR47926">
    <property type="entry name" value="PENTATRICOPEPTIDE REPEAT-CONTAINING PROTEIN"/>
    <property type="match status" value="1"/>
</dbReference>
<feature type="repeat" description="PPR" evidence="2">
    <location>
        <begin position="446"/>
        <end position="480"/>
    </location>
</feature>
<dbReference type="Pfam" id="PF20431">
    <property type="entry name" value="E_motif"/>
    <property type="match status" value="1"/>
</dbReference>
<dbReference type="NCBIfam" id="TIGR00756">
    <property type="entry name" value="PPR"/>
    <property type="match status" value="6"/>
</dbReference>
<keyword evidence="1" id="KW-0677">Repeat</keyword>
<protein>
    <recommendedName>
        <fullName evidence="5">Pentatricopeptide repeat-containing protein</fullName>
    </recommendedName>
</protein>
<dbReference type="InterPro" id="IPR046960">
    <property type="entry name" value="PPR_At4g14850-like_plant"/>
</dbReference>
<feature type="repeat" description="PPR" evidence="2">
    <location>
        <begin position="177"/>
        <end position="207"/>
    </location>
</feature>
<evidence type="ECO:0000313" key="4">
    <source>
        <dbReference type="Proteomes" id="UP001318860"/>
    </source>
</evidence>
<proteinExistence type="predicted"/>
<comment type="caution">
    <text evidence="3">The sequence shown here is derived from an EMBL/GenBank/DDBJ whole genome shotgun (WGS) entry which is preliminary data.</text>
</comment>
<dbReference type="PROSITE" id="PS51375">
    <property type="entry name" value="PPR"/>
    <property type="match status" value="5"/>
</dbReference>
<evidence type="ECO:0008006" key="5">
    <source>
        <dbReference type="Google" id="ProtNLM"/>
    </source>
</evidence>
<dbReference type="PANTHER" id="PTHR47926:SF375">
    <property type="entry name" value="PENTATRICOPEPTIDE REPEAT-CONTAINING PROTEIN"/>
    <property type="match status" value="1"/>
</dbReference>
<dbReference type="Proteomes" id="UP001318860">
    <property type="component" value="Unassembled WGS sequence"/>
</dbReference>
<dbReference type="Pfam" id="PF01535">
    <property type="entry name" value="PPR"/>
    <property type="match status" value="7"/>
</dbReference>
<gene>
    <name evidence="3" type="ORF">DH2020_027677</name>
</gene>
<feature type="repeat" description="PPR" evidence="2">
    <location>
        <begin position="344"/>
        <end position="378"/>
    </location>
</feature>